<dbReference type="PANTHER" id="PTHR45629">
    <property type="entry name" value="SNF2/RAD54 FAMILY MEMBER"/>
    <property type="match status" value="1"/>
</dbReference>
<dbReference type="GO" id="GO:0007131">
    <property type="term" value="P:reciprocal meiotic recombination"/>
    <property type="evidence" value="ECO:0007669"/>
    <property type="project" value="TreeGrafter"/>
</dbReference>
<name>A0A0C2G585_9BILA</name>
<organism evidence="3 4">
    <name type="scientific">Ancylostoma duodenale</name>
    <dbReference type="NCBI Taxonomy" id="51022"/>
    <lineage>
        <taxon>Eukaryota</taxon>
        <taxon>Metazoa</taxon>
        <taxon>Ecdysozoa</taxon>
        <taxon>Nematoda</taxon>
        <taxon>Chromadorea</taxon>
        <taxon>Rhabditida</taxon>
        <taxon>Rhabditina</taxon>
        <taxon>Rhabditomorpha</taxon>
        <taxon>Strongyloidea</taxon>
        <taxon>Ancylostomatidae</taxon>
        <taxon>Ancylostomatinae</taxon>
        <taxon>Ancylostoma</taxon>
    </lineage>
</organism>
<dbReference type="InterPro" id="IPR000330">
    <property type="entry name" value="SNF2_N"/>
</dbReference>
<dbReference type="Gene3D" id="3.40.50.10810">
    <property type="entry name" value="Tandem AAA-ATPase domain"/>
    <property type="match status" value="1"/>
</dbReference>
<proteinExistence type="predicted"/>
<dbReference type="Pfam" id="PF00176">
    <property type="entry name" value="SNF2-rel_dom"/>
    <property type="match status" value="1"/>
</dbReference>
<accession>A0A0C2G585</accession>
<dbReference type="InterPro" id="IPR027417">
    <property type="entry name" value="P-loop_NTPase"/>
</dbReference>
<dbReference type="InterPro" id="IPR050496">
    <property type="entry name" value="SNF2_RAD54_helicase_repair"/>
</dbReference>
<reference evidence="3 4" key="1">
    <citation type="submission" date="2013-12" db="EMBL/GenBank/DDBJ databases">
        <title>Draft genome of the parsitic nematode Ancylostoma duodenale.</title>
        <authorList>
            <person name="Mitreva M."/>
        </authorList>
    </citation>
    <scope>NUCLEOTIDE SEQUENCE [LARGE SCALE GENOMIC DNA]</scope>
    <source>
        <strain evidence="3 4">Zhejiang</strain>
    </source>
</reference>
<sequence length="319" mass="36081">MGLWEVQIQERISTRSVNATVAAPTEAPQATSLKRALTSSPAYKQPQPKVAAPERPSFQSSNVPRQASRGKFKCPLAEPAIADNDPPPFVINKDRVKEFGEEAVIADVFISRHLREHQKDGVRFIFSRLQEERGVILADEMGLGKSIQTIVATLALIRQPKNSCRYVPKKCLVVVPSSLVNNWKSEFRKWFYIGRSPVITVNKVSDITSYSCSYSTYPYLIISYEMALRYIEKLMAVRFDILVCDEGHRLKNINTKLRQALDSLAIPRRMLLTGTPLQNDIEEFYSLLDFVRPTQFGSVAEFKSKCSKEVDIFQDSING</sequence>
<evidence type="ECO:0000313" key="3">
    <source>
        <dbReference type="EMBL" id="KIH56145.1"/>
    </source>
</evidence>
<protein>
    <submittedName>
        <fullName evidence="3">Protein, SNF2 family</fullName>
    </submittedName>
</protein>
<feature type="domain" description="Helicase ATP-binding" evidence="2">
    <location>
        <begin position="126"/>
        <end position="294"/>
    </location>
</feature>
<feature type="compositionally biased region" description="Polar residues" evidence="1">
    <location>
        <begin position="28"/>
        <end position="42"/>
    </location>
</feature>
<dbReference type="OrthoDB" id="448448at2759"/>
<keyword evidence="4" id="KW-1185">Reference proteome</keyword>
<evidence type="ECO:0000259" key="2">
    <source>
        <dbReference type="PROSITE" id="PS51192"/>
    </source>
</evidence>
<gene>
    <name evidence="3" type="ORF">ANCDUO_13677</name>
</gene>
<evidence type="ECO:0000256" key="1">
    <source>
        <dbReference type="SAM" id="MobiDB-lite"/>
    </source>
</evidence>
<dbReference type="AlphaFoldDB" id="A0A0C2G585"/>
<dbReference type="GO" id="GO:0000724">
    <property type="term" value="P:double-strand break repair via homologous recombination"/>
    <property type="evidence" value="ECO:0007669"/>
    <property type="project" value="TreeGrafter"/>
</dbReference>
<dbReference type="PROSITE" id="PS51192">
    <property type="entry name" value="HELICASE_ATP_BIND_1"/>
    <property type="match status" value="1"/>
</dbReference>
<dbReference type="GO" id="GO:0015616">
    <property type="term" value="F:DNA translocase activity"/>
    <property type="evidence" value="ECO:0007669"/>
    <property type="project" value="TreeGrafter"/>
</dbReference>
<dbReference type="EMBL" id="KN736195">
    <property type="protein sequence ID" value="KIH56145.1"/>
    <property type="molecule type" value="Genomic_DNA"/>
</dbReference>
<evidence type="ECO:0000313" key="4">
    <source>
        <dbReference type="Proteomes" id="UP000054047"/>
    </source>
</evidence>
<dbReference type="GO" id="GO:0005634">
    <property type="term" value="C:nucleus"/>
    <property type="evidence" value="ECO:0007669"/>
    <property type="project" value="TreeGrafter"/>
</dbReference>
<dbReference type="InterPro" id="IPR014001">
    <property type="entry name" value="Helicase_ATP-bd"/>
</dbReference>
<dbReference type="GO" id="GO:0005524">
    <property type="term" value="F:ATP binding"/>
    <property type="evidence" value="ECO:0007669"/>
    <property type="project" value="InterPro"/>
</dbReference>
<dbReference type="PANTHER" id="PTHR45629:SF7">
    <property type="entry name" value="DNA EXCISION REPAIR PROTEIN ERCC-6-RELATED"/>
    <property type="match status" value="1"/>
</dbReference>
<dbReference type="SUPFAM" id="SSF52540">
    <property type="entry name" value="P-loop containing nucleoside triphosphate hydrolases"/>
    <property type="match status" value="1"/>
</dbReference>
<dbReference type="SMART" id="SM00487">
    <property type="entry name" value="DEXDc"/>
    <property type="match status" value="1"/>
</dbReference>
<dbReference type="Proteomes" id="UP000054047">
    <property type="component" value="Unassembled WGS sequence"/>
</dbReference>
<dbReference type="InterPro" id="IPR038718">
    <property type="entry name" value="SNF2-like_sf"/>
</dbReference>
<feature type="region of interest" description="Disordered" evidence="1">
    <location>
        <begin position="19"/>
        <end position="69"/>
    </location>
</feature>